<name>A0A3R7NXL1_TRYRA</name>
<keyword evidence="2" id="KW-1185">Reference proteome</keyword>
<comment type="caution">
    <text evidence="1">The sequence shown here is derived from an EMBL/GenBank/DDBJ whole genome shotgun (WGS) entry which is preliminary data.</text>
</comment>
<dbReference type="RefSeq" id="XP_029240892.1">
    <property type="nucleotide sequence ID" value="XM_029379269.1"/>
</dbReference>
<protein>
    <submittedName>
        <fullName evidence="1">Uncharacterized protein</fullName>
    </submittedName>
</protein>
<dbReference type="EMBL" id="MKGL01000050">
    <property type="protein sequence ID" value="RNF09311.1"/>
    <property type="molecule type" value="Genomic_DNA"/>
</dbReference>
<gene>
    <name evidence="1" type="ORF">TraAM80_02258</name>
</gene>
<organism evidence="1 2">
    <name type="scientific">Trypanosoma rangeli</name>
    <dbReference type="NCBI Taxonomy" id="5698"/>
    <lineage>
        <taxon>Eukaryota</taxon>
        <taxon>Discoba</taxon>
        <taxon>Euglenozoa</taxon>
        <taxon>Kinetoplastea</taxon>
        <taxon>Metakinetoplastina</taxon>
        <taxon>Trypanosomatida</taxon>
        <taxon>Trypanosomatidae</taxon>
        <taxon>Trypanosoma</taxon>
        <taxon>Herpetosoma</taxon>
    </lineage>
</organism>
<dbReference type="AlphaFoldDB" id="A0A3R7NXL1"/>
<evidence type="ECO:0000313" key="1">
    <source>
        <dbReference type="EMBL" id="RNF09311.1"/>
    </source>
</evidence>
<reference evidence="1 2" key="1">
    <citation type="journal article" date="2018" name="BMC Genomics">
        <title>Genomic comparison of Trypanosoma conorhini and Trypanosoma rangeli to Trypanosoma cruzi strains of high and low virulence.</title>
        <authorList>
            <person name="Bradwell K.R."/>
            <person name="Koparde V.N."/>
            <person name="Matveyev A.V."/>
            <person name="Serrano M.G."/>
            <person name="Alves J.M."/>
            <person name="Parikh H."/>
            <person name="Huang B."/>
            <person name="Lee V."/>
            <person name="Espinosa-Alvarez O."/>
            <person name="Ortiz P.A."/>
            <person name="Costa-Martins A.G."/>
            <person name="Teixeira M.M."/>
            <person name="Buck G.A."/>
        </authorList>
    </citation>
    <scope>NUCLEOTIDE SEQUENCE [LARGE SCALE GENOMIC DNA]</scope>
    <source>
        <strain evidence="1 2">AM80</strain>
    </source>
</reference>
<accession>A0A3R7NXL1</accession>
<sequence length="136" mass="15485">MFTHQLFSILSRRSRQIPSTASRCRSTGVHASEIPKKKKMGDAMQASVQHVFIISVLYQALHDNAHRRRTQVVGYIKCDGVAHGVASVFLIGRKLRDGRDQCCKYCKFLPFAALLRSLLRPGNRRNVHLCPRDILR</sequence>
<dbReference type="GeneID" id="40326191"/>
<evidence type="ECO:0000313" key="2">
    <source>
        <dbReference type="Proteomes" id="UP000283634"/>
    </source>
</evidence>
<proteinExistence type="predicted"/>
<dbReference type="Proteomes" id="UP000283634">
    <property type="component" value="Unassembled WGS sequence"/>
</dbReference>